<dbReference type="Proteomes" id="UP000199045">
    <property type="component" value="Unassembled WGS sequence"/>
</dbReference>
<evidence type="ECO:0000256" key="3">
    <source>
        <dbReference type="ARBA" id="ARBA00023157"/>
    </source>
</evidence>
<dbReference type="PANTHER" id="PTHR42852">
    <property type="entry name" value="THIOL:DISULFIDE INTERCHANGE PROTEIN DSBE"/>
    <property type="match status" value="1"/>
</dbReference>
<dbReference type="Gene3D" id="3.40.30.10">
    <property type="entry name" value="Glutaredoxin"/>
    <property type="match status" value="1"/>
</dbReference>
<evidence type="ECO:0000313" key="7">
    <source>
        <dbReference type="EMBL" id="SDF53354.1"/>
    </source>
</evidence>
<dbReference type="InterPro" id="IPR050553">
    <property type="entry name" value="Thioredoxin_ResA/DsbE_sf"/>
</dbReference>
<feature type="signal peptide" evidence="5">
    <location>
        <begin position="1"/>
        <end position="19"/>
    </location>
</feature>
<protein>
    <submittedName>
        <fullName evidence="7">Thiol-disulfide isomerase or thioredoxin</fullName>
    </submittedName>
</protein>
<dbReference type="STRING" id="104663.SAMN04488121_102198"/>
<dbReference type="GO" id="GO:0016853">
    <property type="term" value="F:isomerase activity"/>
    <property type="evidence" value="ECO:0007669"/>
    <property type="project" value="UniProtKB-KW"/>
</dbReference>
<dbReference type="InterPro" id="IPR013766">
    <property type="entry name" value="Thioredoxin_domain"/>
</dbReference>
<evidence type="ECO:0000256" key="5">
    <source>
        <dbReference type="SAM" id="SignalP"/>
    </source>
</evidence>
<dbReference type="CDD" id="cd02966">
    <property type="entry name" value="TlpA_like_family"/>
    <property type="match status" value="1"/>
</dbReference>
<dbReference type="GO" id="GO:0016491">
    <property type="term" value="F:oxidoreductase activity"/>
    <property type="evidence" value="ECO:0007669"/>
    <property type="project" value="InterPro"/>
</dbReference>
<dbReference type="PROSITE" id="PS51352">
    <property type="entry name" value="THIOREDOXIN_2"/>
    <property type="match status" value="1"/>
</dbReference>
<keyword evidence="2" id="KW-0201">Cytochrome c-type biogenesis</keyword>
<dbReference type="EMBL" id="FNBN01000002">
    <property type="protein sequence ID" value="SDF53354.1"/>
    <property type="molecule type" value="Genomic_DNA"/>
</dbReference>
<name>A0A1G7LVE8_CHIFI</name>
<dbReference type="AlphaFoldDB" id="A0A1G7LVE8"/>
<dbReference type="InterPro" id="IPR000866">
    <property type="entry name" value="AhpC/TSA"/>
</dbReference>
<dbReference type="GO" id="GO:0016209">
    <property type="term" value="F:antioxidant activity"/>
    <property type="evidence" value="ECO:0007669"/>
    <property type="project" value="InterPro"/>
</dbReference>
<dbReference type="PANTHER" id="PTHR42852:SF6">
    <property type="entry name" value="THIOL:DISULFIDE INTERCHANGE PROTEIN DSBE"/>
    <property type="match status" value="1"/>
</dbReference>
<evidence type="ECO:0000256" key="4">
    <source>
        <dbReference type="ARBA" id="ARBA00023284"/>
    </source>
</evidence>
<dbReference type="RefSeq" id="WP_089830374.1">
    <property type="nucleotide sequence ID" value="NZ_FNBN01000002.1"/>
</dbReference>
<dbReference type="Pfam" id="PF00578">
    <property type="entry name" value="AhpC-TSA"/>
    <property type="match status" value="1"/>
</dbReference>
<dbReference type="SUPFAM" id="SSF52833">
    <property type="entry name" value="Thioredoxin-like"/>
    <property type="match status" value="1"/>
</dbReference>
<sequence>MNRSLMVLAACCMTMPAFAQSFQIKGKLGRLQAPAKVYIGYTFDGKSVYDSADVDNGNFSFDKPVSYPTNILLTVSRDGEPQTFFNAKDIAHLYVEPGSIVWLTSDESIANFDSNGSASQDDYKTYEKFMADAEEKLTLLTTESSNTLQNDVSEKALAAKSNYMEHFRAAMDYRKQKMKEFIQQHPEMYISLDILEEYAGAFIDFRDVEPLFKSLADKTKSSAKGKAYLKKIETAKQTAVGAAAPEFSMKDPEGNRVALSSFKGKVVFLNFWASWSAASRLENQQLKQILKPYSPKEVTVINVALEERKEPWVQAISEDRMPGYNVSDLKFLRNEIAELYNVSAVPQNVLIDGSGNIIARNLKGSQLSEKLAGIVGK</sequence>
<evidence type="ECO:0000313" key="8">
    <source>
        <dbReference type="Proteomes" id="UP000199045"/>
    </source>
</evidence>
<accession>A0A1G7LVE8</accession>
<gene>
    <name evidence="7" type="ORF">SAMN04488121_102198</name>
</gene>
<reference evidence="7 8" key="1">
    <citation type="submission" date="2016-10" db="EMBL/GenBank/DDBJ databases">
        <authorList>
            <person name="de Groot N.N."/>
        </authorList>
    </citation>
    <scope>NUCLEOTIDE SEQUENCE [LARGE SCALE GENOMIC DNA]</scope>
    <source>
        <strain evidence="7 8">DSM 527</strain>
    </source>
</reference>
<keyword evidence="5" id="KW-0732">Signal</keyword>
<keyword evidence="3" id="KW-1015">Disulfide bond</keyword>
<comment type="subcellular location">
    <subcellularLocation>
        <location evidence="1">Cell envelope</location>
    </subcellularLocation>
</comment>
<feature type="chain" id="PRO_5011563105" evidence="5">
    <location>
        <begin position="20"/>
        <end position="377"/>
    </location>
</feature>
<evidence type="ECO:0000259" key="6">
    <source>
        <dbReference type="PROSITE" id="PS51352"/>
    </source>
</evidence>
<feature type="domain" description="Thioredoxin" evidence="6">
    <location>
        <begin position="238"/>
        <end position="377"/>
    </location>
</feature>
<organism evidence="7 8">
    <name type="scientific">Chitinophaga filiformis</name>
    <name type="common">Myxococcus filiformis</name>
    <name type="synonym">Flexibacter filiformis</name>
    <dbReference type="NCBI Taxonomy" id="104663"/>
    <lineage>
        <taxon>Bacteria</taxon>
        <taxon>Pseudomonadati</taxon>
        <taxon>Bacteroidota</taxon>
        <taxon>Chitinophagia</taxon>
        <taxon>Chitinophagales</taxon>
        <taxon>Chitinophagaceae</taxon>
        <taxon>Chitinophaga</taxon>
    </lineage>
</organism>
<dbReference type="GO" id="GO:0030313">
    <property type="term" value="C:cell envelope"/>
    <property type="evidence" value="ECO:0007669"/>
    <property type="project" value="UniProtKB-SubCell"/>
</dbReference>
<dbReference type="OrthoDB" id="6399635at2"/>
<keyword evidence="4" id="KW-0676">Redox-active center</keyword>
<keyword evidence="7" id="KW-0413">Isomerase</keyword>
<proteinExistence type="predicted"/>
<dbReference type="Pfam" id="PF14289">
    <property type="entry name" value="DUF4369"/>
    <property type="match status" value="1"/>
</dbReference>
<dbReference type="GO" id="GO:0017004">
    <property type="term" value="P:cytochrome complex assembly"/>
    <property type="evidence" value="ECO:0007669"/>
    <property type="project" value="UniProtKB-KW"/>
</dbReference>
<dbReference type="InterPro" id="IPR025380">
    <property type="entry name" value="DUF4369"/>
</dbReference>
<evidence type="ECO:0000256" key="1">
    <source>
        <dbReference type="ARBA" id="ARBA00004196"/>
    </source>
</evidence>
<evidence type="ECO:0000256" key="2">
    <source>
        <dbReference type="ARBA" id="ARBA00022748"/>
    </source>
</evidence>
<dbReference type="InterPro" id="IPR036249">
    <property type="entry name" value="Thioredoxin-like_sf"/>
</dbReference>